<proteinExistence type="inferred from homology"/>
<dbReference type="Proteomes" id="UP000015105">
    <property type="component" value="Chromosome 1D"/>
</dbReference>
<accession>A0A452Z9V2</accession>
<dbReference type="GO" id="GO:0006891">
    <property type="term" value="P:intra-Golgi vesicle-mediated transport"/>
    <property type="evidence" value="ECO:0007669"/>
    <property type="project" value="TreeGrafter"/>
</dbReference>
<reference evidence="7" key="1">
    <citation type="journal article" date="2014" name="Science">
        <title>Ancient hybridizations among the ancestral genomes of bread wheat.</title>
        <authorList>
            <consortium name="International Wheat Genome Sequencing Consortium,"/>
            <person name="Marcussen T."/>
            <person name="Sandve S.R."/>
            <person name="Heier L."/>
            <person name="Spannagl M."/>
            <person name="Pfeifer M."/>
            <person name="Jakobsen K.S."/>
            <person name="Wulff B.B."/>
            <person name="Steuernagel B."/>
            <person name="Mayer K.F."/>
            <person name="Olsen O.A."/>
        </authorList>
    </citation>
    <scope>NUCLEOTIDE SEQUENCE [LARGE SCALE GENOMIC DNA]</scope>
    <source>
        <strain evidence="7">cv. AL8/78</strain>
    </source>
</reference>
<sequence>QETCPSVKNILLLDSEGKRVAVKYYTDDWPVLSAKLAFEKSVFVKTQKASSGAEGNLYSVFFFL</sequence>
<keyword evidence="5" id="KW-0653">Protein transport</keyword>
<dbReference type="InterPro" id="IPR011012">
    <property type="entry name" value="Longin-like_dom_sf"/>
</dbReference>
<dbReference type="InterPro" id="IPR039652">
    <property type="entry name" value="Coatomer_zeta"/>
</dbReference>
<evidence type="ECO:0000256" key="4">
    <source>
        <dbReference type="ARBA" id="ARBA00023136"/>
    </source>
</evidence>
<evidence type="ECO:0000313" key="7">
    <source>
        <dbReference type="Proteomes" id="UP000015105"/>
    </source>
</evidence>
<comment type="subcellular location">
    <subcellularLocation>
        <location evidence="5">Cytoplasm</location>
    </subcellularLocation>
    <subcellularLocation>
        <location evidence="1 5">Golgi apparatus membrane</location>
        <topology evidence="1 5">Peripheral membrane protein</topology>
        <orientation evidence="5">Cytoplasmic side</orientation>
    </subcellularLocation>
    <subcellularLocation>
        <location evidence="5">Cytoplasmic vesicle</location>
        <location evidence="5">COPI-coated vesicle membrane</location>
        <topology evidence="5">Peripheral membrane protein</topology>
        <orientation evidence="5">Cytoplasmic side</orientation>
    </subcellularLocation>
</comment>
<keyword evidence="5" id="KW-0968">Cytoplasmic vesicle</keyword>
<protein>
    <recommendedName>
        <fullName evidence="5">Coatomer subunit zeta</fullName>
    </recommendedName>
</protein>
<dbReference type="PANTHER" id="PTHR11043:SF32">
    <property type="entry name" value="COATOMER SUBUNIT ZETA-1"/>
    <property type="match status" value="1"/>
</dbReference>
<dbReference type="GO" id="GO:0030126">
    <property type="term" value="C:COPI vesicle coat"/>
    <property type="evidence" value="ECO:0007669"/>
    <property type="project" value="UniProtKB-UniRule"/>
</dbReference>
<dbReference type="AlphaFoldDB" id="A0A452Z9V2"/>
<name>A0A452Z9V2_AEGTS</name>
<keyword evidence="4 5" id="KW-0472">Membrane</keyword>
<comment type="function">
    <text evidence="5">The zeta subunit may be involved in regulating the coat assembly and, hence, the rate of biosynthetic protein transport due to its association-dissociation properties with the coatomer complex.</text>
</comment>
<evidence type="ECO:0000256" key="5">
    <source>
        <dbReference type="RuleBase" id="RU366053"/>
    </source>
</evidence>
<evidence type="ECO:0000256" key="1">
    <source>
        <dbReference type="ARBA" id="ARBA00004395"/>
    </source>
</evidence>
<dbReference type="Gramene" id="AET1Gv20684500.9">
    <property type="protein sequence ID" value="AET1Gv20684500.9"/>
    <property type="gene ID" value="AET1Gv20684500"/>
</dbReference>
<reference evidence="6" key="5">
    <citation type="journal article" date="2021" name="G3 (Bethesda)">
        <title>Aegilops tauschii genome assembly Aet v5.0 features greater sequence contiguity and improved annotation.</title>
        <authorList>
            <person name="Wang L."/>
            <person name="Zhu T."/>
            <person name="Rodriguez J.C."/>
            <person name="Deal K.R."/>
            <person name="Dubcovsky J."/>
            <person name="McGuire P.E."/>
            <person name="Lux T."/>
            <person name="Spannagl M."/>
            <person name="Mayer K.F.X."/>
            <person name="Baldrich P."/>
            <person name="Meyers B.C."/>
            <person name="Huo N."/>
            <person name="Gu Y.Q."/>
            <person name="Zhou H."/>
            <person name="Devos K.M."/>
            <person name="Bennetzen J.L."/>
            <person name="Unver T."/>
            <person name="Budak H."/>
            <person name="Gulick P.J."/>
            <person name="Galiba G."/>
            <person name="Kalapos B."/>
            <person name="Nelson D.R."/>
            <person name="Li P."/>
            <person name="You F.M."/>
            <person name="Luo M.C."/>
            <person name="Dvorak J."/>
        </authorList>
    </citation>
    <scope>NUCLEOTIDE SEQUENCE [LARGE SCALE GENOMIC DNA]</scope>
    <source>
        <strain evidence="6">cv. AL8/78</strain>
    </source>
</reference>
<reference evidence="7" key="2">
    <citation type="journal article" date="2017" name="Nat. Plants">
        <title>The Aegilops tauschii genome reveals multiple impacts of transposons.</title>
        <authorList>
            <person name="Zhao G."/>
            <person name="Zou C."/>
            <person name="Li K."/>
            <person name="Wang K."/>
            <person name="Li T."/>
            <person name="Gao L."/>
            <person name="Zhang X."/>
            <person name="Wang H."/>
            <person name="Yang Z."/>
            <person name="Liu X."/>
            <person name="Jiang W."/>
            <person name="Mao L."/>
            <person name="Kong X."/>
            <person name="Jiao Y."/>
            <person name="Jia J."/>
        </authorList>
    </citation>
    <scope>NUCLEOTIDE SEQUENCE [LARGE SCALE GENOMIC DNA]</scope>
    <source>
        <strain evidence="7">cv. AL8/78</strain>
    </source>
</reference>
<evidence type="ECO:0000313" key="6">
    <source>
        <dbReference type="EnsemblPlants" id="AET1Gv20684500.9"/>
    </source>
</evidence>
<keyword evidence="7" id="KW-1185">Reference proteome</keyword>
<organism evidence="6 7">
    <name type="scientific">Aegilops tauschii subsp. strangulata</name>
    <name type="common">Goatgrass</name>
    <dbReference type="NCBI Taxonomy" id="200361"/>
    <lineage>
        <taxon>Eukaryota</taxon>
        <taxon>Viridiplantae</taxon>
        <taxon>Streptophyta</taxon>
        <taxon>Embryophyta</taxon>
        <taxon>Tracheophyta</taxon>
        <taxon>Spermatophyta</taxon>
        <taxon>Magnoliopsida</taxon>
        <taxon>Liliopsida</taxon>
        <taxon>Poales</taxon>
        <taxon>Poaceae</taxon>
        <taxon>BOP clade</taxon>
        <taxon>Pooideae</taxon>
        <taxon>Triticodae</taxon>
        <taxon>Triticeae</taxon>
        <taxon>Triticinae</taxon>
        <taxon>Aegilops</taxon>
    </lineage>
</organism>
<reference evidence="6" key="3">
    <citation type="journal article" date="2017" name="Nature">
        <title>Genome sequence of the progenitor of the wheat D genome Aegilops tauschii.</title>
        <authorList>
            <person name="Luo M.C."/>
            <person name="Gu Y.Q."/>
            <person name="Puiu D."/>
            <person name="Wang H."/>
            <person name="Twardziok S.O."/>
            <person name="Deal K.R."/>
            <person name="Huo N."/>
            <person name="Zhu T."/>
            <person name="Wang L."/>
            <person name="Wang Y."/>
            <person name="McGuire P.E."/>
            <person name="Liu S."/>
            <person name="Long H."/>
            <person name="Ramasamy R.K."/>
            <person name="Rodriguez J.C."/>
            <person name="Van S.L."/>
            <person name="Yuan L."/>
            <person name="Wang Z."/>
            <person name="Xia Z."/>
            <person name="Xiao L."/>
            <person name="Anderson O.D."/>
            <person name="Ouyang S."/>
            <person name="Liang Y."/>
            <person name="Zimin A.V."/>
            <person name="Pertea G."/>
            <person name="Qi P."/>
            <person name="Bennetzen J.L."/>
            <person name="Dai X."/>
            <person name="Dawson M.W."/>
            <person name="Muller H.G."/>
            <person name="Kugler K."/>
            <person name="Rivarola-Duarte L."/>
            <person name="Spannagl M."/>
            <person name="Mayer K.F.X."/>
            <person name="Lu F.H."/>
            <person name="Bevan M.W."/>
            <person name="Leroy P."/>
            <person name="Li P."/>
            <person name="You F.M."/>
            <person name="Sun Q."/>
            <person name="Liu Z."/>
            <person name="Lyons E."/>
            <person name="Wicker T."/>
            <person name="Salzberg S.L."/>
            <person name="Devos K.M."/>
            <person name="Dvorak J."/>
        </authorList>
    </citation>
    <scope>NUCLEOTIDE SEQUENCE [LARGE SCALE GENOMIC DNA]</scope>
    <source>
        <strain evidence="6">cv. AL8/78</strain>
    </source>
</reference>
<dbReference type="PANTHER" id="PTHR11043">
    <property type="entry name" value="ZETA-COAT PROTEIN"/>
    <property type="match status" value="1"/>
</dbReference>
<keyword evidence="5" id="KW-0813">Transport</keyword>
<dbReference type="GO" id="GO:0006890">
    <property type="term" value="P:retrograde vesicle-mediated transport, Golgi to endoplasmic reticulum"/>
    <property type="evidence" value="ECO:0007669"/>
    <property type="project" value="UniProtKB-UniRule"/>
</dbReference>
<dbReference type="GO" id="GO:0000139">
    <property type="term" value="C:Golgi membrane"/>
    <property type="evidence" value="ECO:0007669"/>
    <property type="project" value="UniProtKB-SubCell"/>
</dbReference>
<reference evidence="6" key="4">
    <citation type="submission" date="2019-03" db="UniProtKB">
        <authorList>
            <consortium name="EnsemblPlants"/>
        </authorList>
    </citation>
    <scope>IDENTIFICATION</scope>
</reference>
<keyword evidence="5" id="KW-0963">Cytoplasm</keyword>
<comment type="similarity">
    <text evidence="2 5">Belongs to the adaptor complexes small subunit family.</text>
</comment>
<keyword evidence="5" id="KW-0931">ER-Golgi transport</keyword>
<dbReference type="EnsemblPlants" id="AET1Gv20684500.9">
    <property type="protein sequence ID" value="AET1Gv20684500.9"/>
    <property type="gene ID" value="AET1Gv20684500"/>
</dbReference>
<evidence type="ECO:0000256" key="2">
    <source>
        <dbReference type="ARBA" id="ARBA00006972"/>
    </source>
</evidence>
<evidence type="ECO:0000256" key="3">
    <source>
        <dbReference type="ARBA" id="ARBA00011775"/>
    </source>
</evidence>
<dbReference type="Gene3D" id="3.30.450.60">
    <property type="match status" value="1"/>
</dbReference>
<dbReference type="SUPFAM" id="SSF64356">
    <property type="entry name" value="SNARE-like"/>
    <property type="match status" value="1"/>
</dbReference>
<comment type="subunit">
    <text evidence="3 5">Oligomeric complex that consists of at least the alpha, beta, beta', gamma, delta, epsilon and zeta subunits.</text>
</comment>
<keyword evidence="5" id="KW-0333">Golgi apparatus</keyword>
<dbReference type="GO" id="GO:0006886">
    <property type="term" value="P:intracellular protein transport"/>
    <property type="evidence" value="ECO:0007669"/>
    <property type="project" value="TreeGrafter"/>
</dbReference>